<evidence type="ECO:0000256" key="5">
    <source>
        <dbReference type="ARBA" id="ARBA00022795"/>
    </source>
</evidence>
<evidence type="ECO:0000313" key="10">
    <source>
        <dbReference type="EMBL" id="MDZ7277328.1"/>
    </source>
</evidence>
<keyword evidence="11" id="KW-1185">Reference proteome</keyword>
<keyword evidence="5" id="KW-1005">Bacterial flagellum biogenesis</keyword>
<evidence type="ECO:0000256" key="8">
    <source>
        <dbReference type="SAM" id="MobiDB-lite"/>
    </source>
</evidence>
<evidence type="ECO:0000313" key="11">
    <source>
        <dbReference type="Proteomes" id="UP001288620"/>
    </source>
</evidence>
<feature type="domain" description="Flagellar assembly protein FliH/Type III secretion system HrpE" evidence="9">
    <location>
        <begin position="88"/>
        <end position="210"/>
    </location>
</feature>
<evidence type="ECO:0000256" key="6">
    <source>
        <dbReference type="ARBA" id="ARBA00022927"/>
    </source>
</evidence>
<dbReference type="RefSeq" id="WP_322541446.1">
    <property type="nucleotide sequence ID" value="NZ_JAOBTT010000001.1"/>
</dbReference>
<keyword evidence="10" id="KW-0966">Cell projection</keyword>
<gene>
    <name evidence="10" type="ORF">N4G40_03395</name>
</gene>
<comment type="similarity">
    <text evidence="2">Belongs to the FliH family.</text>
</comment>
<comment type="caution">
    <text evidence="10">The sequence shown here is derived from an EMBL/GenBank/DDBJ whole genome shotgun (WGS) entry which is preliminary data.</text>
</comment>
<protein>
    <recommendedName>
        <fullName evidence="3">Flagellar assembly protein FliH</fullName>
    </recommendedName>
</protein>
<evidence type="ECO:0000256" key="2">
    <source>
        <dbReference type="ARBA" id="ARBA00006602"/>
    </source>
</evidence>
<feature type="region of interest" description="Disordered" evidence="8">
    <location>
        <begin position="1"/>
        <end position="33"/>
    </location>
</feature>
<sequence>MSSQHMRLHQFPPLRRAHQESDLPGDETPTQQQLDGFQQGVSEGFAQGLAQGKHQGYEEGLQQGRAAGHPLGFDAGKQQALAQFLTAAAPLDALTASLQQHAEKQAQQRKKALVALVEKVTRQVIRCELALQPTQLLALIDEALTSLPERPATLRILMNAEEFARITALEPEKATRWGLVPDGELAPGECRIITEDNEMDIGCDQRLRQCLDVLQENLASPEQTDTEPDPS</sequence>
<dbReference type="NCBIfam" id="NF009925">
    <property type="entry name" value="PRK13386.1"/>
    <property type="match status" value="1"/>
</dbReference>
<reference evidence="11" key="1">
    <citation type="submission" date="2023-07" db="EMBL/GenBank/DDBJ databases">
        <title>Structural and functional analysis of rice phyllospheric bacteria for their antimicrobial properties and defense elicitation against blast disease.</title>
        <authorList>
            <person name="Sahu K.P."/>
            <person name="Asharani P."/>
            <person name="Kumar M."/>
            <person name="Reddy B."/>
            <person name="Kumar A."/>
        </authorList>
    </citation>
    <scope>NUCLEOTIDE SEQUENCE [LARGE SCALE GENOMIC DNA]</scope>
    <source>
        <strain evidence="11">OsEp_Plm_30P10</strain>
    </source>
</reference>
<comment type="function">
    <text evidence="1">Needed for flagellar regrowth and assembly.</text>
</comment>
<evidence type="ECO:0000259" key="9">
    <source>
        <dbReference type="Pfam" id="PF02108"/>
    </source>
</evidence>
<dbReference type="Pfam" id="PF02108">
    <property type="entry name" value="FliH"/>
    <property type="match status" value="1"/>
</dbReference>
<evidence type="ECO:0000256" key="7">
    <source>
        <dbReference type="ARBA" id="ARBA00023225"/>
    </source>
</evidence>
<dbReference type="PANTHER" id="PTHR34982:SF1">
    <property type="entry name" value="FLAGELLAR ASSEMBLY PROTEIN FLIH"/>
    <property type="match status" value="1"/>
</dbReference>
<dbReference type="PANTHER" id="PTHR34982">
    <property type="entry name" value="YOP PROTEINS TRANSLOCATION PROTEIN L"/>
    <property type="match status" value="1"/>
</dbReference>
<keyword evidence="10" id="KW-0969">Cilium</keyword>
<evidence type="ECO:0000256" key="4">
    <source>
        <dbReference type="ARBA" id="ARBA00022448"/>
    </source>
</evidence>
<dbReference type="InterPro" id="IPR018035">
    <property type="entry name" value="Flagellar_FliH/T3SS_HrpE"/>
</dbReference>
<keyword evidence="4" id="KW-0813">Transport</keyword>
<evidence type="ECO:0000256" key="1">
    <source>
        <dbReference type="ARBA" id="ARBA00003041"/>
    </source>
</evidence>
<evidence type="ECO:0000256" key="3">
    <source>
        <dbReference type="ARBA" id="ARBA00016507"/>
    </source>
</evidence>
<keyword evidence="7" id="KW-1006">Bacterial flagellum protein export</keyword>
<accession>A0ABU5LBT2</accession>
<dbReference type="Proteomes" id="UP001288620">
    <property type="component" value="Unassembled WGS sequence"/>
</dbReference>
<proteinExistence type="inferred from homology"/>
<keyword evidence="6" id="KW-0653">Protein transport</keyword>
<name>A0ABU5LBT2_9GAMM</name>
<dbReference type="InterPro" id="IPR051472">
    <property type="entry name" value="T3SS_Stator/FliH"/>
</dbReference>
<organism evidence="10 11">
    <name type="scientific">Pantoea eucrina</name>
    <dbReference type="NCBI Taxonomy" id="472693"/>
    <lineage>
        <taxon>Bacteria</taxon>
        <taxon>Pseudomonadati</taxon>
        <taxon>Pseudomonadota</taxon>
        <taxon>Gammaproteobacteria</taxon>
        <taxon>Enterobacterales</taxon>
        <taxon>Erwiniaceae</taxon>
        <taxon>Pantoea</taxon>
    </lineage>
</organism>
<dbReference type="EMBL" id="JAOBTT010000001">
    <property type="protein sequence ID" value="MDZ7277328.1"/>
    <property type="molecule type" value="Genomic_DNA"/>
</dbReference>
<keyword evidence="10" id="KW-0282">Flagellum</keyword>